<name>A0A369MUR2_EGGLN</name>
<keyword evidence="2" id="KW-0576">Peroxisome</keyword>
<dbReference type="InterPro" id="IPR029045">
    <property type="entry name" value="ClpP/crotonase-like_dom_sf"/>
</dbReference>
<dbReference type="Pfam" id="PF00378">
    <property type="entry name" value="ECH_1"/>
    <property type="match status" value="1"/>
</dbReference>
<dbReference type="Proteomes" id="UP000253857">
    <property type="component" value="Unassembled WGS sequence"/>
</dbReference>
<reference evidence="4 5" key="1">
    <citation type="journal article" date="2018" name="Elife">
        <title>Discovery and characterization of a prevalent human gut bacterial enzyme sufficient for the inactivation of a family of plant toxins.</title>
        <authorList>
            <person name="Koppel N."/>
            <person name="Bisanz J.E."/>
            <person name="Pandelia M.E."/>
            <person name="Turnbaugh P.J."/>
            <person name="Balskus E.P."/>
        </authorList>
    </citation>
    <scope>NUCLEOTIDE SEQUENCE [LARGE SCALE GENOMIC DNA]</scope>
    <source>
        <strain evidence="4 5">FAA1-1-60AUCSF</strain>
    </source>
</reference>
<comment type="subcellular location">
    <subcellularLocation>
        <location evidence="1">Peroxisome</location>
    </subcellularLocation>
</comment>
<dbReference type="GO" id="GO:0004165">
    <property type="term" value="F:delta(3)-delta(2)-enoyl-CoA isomerase activity"/>
    <property type="evidence" value="ECO:0007669"/>
    <property type="project" value="UniProtKB-ARBA"/>
</dbReference>
<dbReference type="RefSeq" id="WP_035584709.1">
    <property type="nucleotide sequence ID" value="NZ_CP089331.1"/>
</dbReference>
<accession>A0A369MUR2</accession>
<evidence type="ECO:0000256" key="3">
    <source>
        <dbReference type="ARBA" id="ARBA00023235"/>
    </source>
</evidence>
<dbReference type="GeneID" id="69512140"/>
<keyword evidence="3 4" id="KW-0413">Isomerase</keyword>
<evidence type="ECO:0000313" key="4">
    <source>
        <dbReference type="EMBL" id="RDB81199.1"/>
    </source>
</evidence>
<dbReference type="Gene3D" id="3.90.226.10">
    <property type="entry name" value="2-enoyl-CoA Hydratase, Chain A, domain 1"/>
    <property type="match status" value="1"/>
</dbReference>
<dbReference type="EMBL" id="PPTY01000048">
    <property type="protein sequence ID" value="RDB81199.1"/>
    <property type="molecule type" value="Genomic_DNA"/>
</dbReference>
<dbReference type="SUPFAM" id="SSF52096">
    <property type="entry name" value="ClpP/crotonase"/>
    <property type="match status" value="1"/>
</dbReference>
<gene>
    <name evidence="4" type="ORF">C1871_14800</name>
</gene>
<evidence type="ECO:0000313" key="5">
    <source>
        <dbReference type="Proteomes" id="UP000253857"/>
    </source>
</evidence>
<sequence length="280" mass="30020">MSVITERPIIPNEAAEAVGADASFACAPERDVVYAERLEGGIEVVYLNQPRKKNALSGEMMTKLDALLRAADVDDGVRVVVLRGAGDDFSSGGDLDQGPALEPGPEGARKTLRRYLAVVRTIRTMSKPVVAMVDGYAVGGAFALVCASDLVCASERALFVPAFCQIGIVPEMGMMKLLPDLVGPQRAKELLFFGGKIPALQLYDWGVVNRVFPTETLEADTLWFARQLAGMPDASIHLTKNIMNALADGNLEACLEAESTASPFCTTTKAYAATMEKFAR</sequence>
<dbReference type="InterPro" id="IPR001753">
    <property type="entry name" value="Enoyl-CoA_hydra/iso"/>
</dbReference>
<evidence type="ECO:0000256" key="1">
    <source>
        <dbReference type="ARBA" id="ARBA00004275"/>
    </source>
</evidence>
<evidence type="ECO:0000256" key="2">
    <source>
        <dbReference type="ARBA" id="ARBA00023140"/>
    </source>
</evidence>
<dbReference type="InterPro" id="IPR051053">
    <property type="entry name" value="ECH/Chromodomain_protein"/>
</dbReference>
<protein>
    <submittedName>
        <fullName evidence="4">Enoyl-CoA hydratase/isomerase family protein</fullName>
    </submittedName>
</protein>
<dbReference type="PANTHER" id="PTHR43684">
    <property type="match status" value="1"/>
</dbReference>
<dbReference type="AlphaFoldDB" id="A0A369MUR2"/>
<dbReference type="PANTHER" id="PTHR43684:SF1">
    <property type="entry name" value="ENOYL-COA DELTA ISOMERASE 2"/>
    <property type="match status" value="1"/>
</dbReference>
<organism evidence="4 5">
    <name type="scientific">Eggerthella lenta</name>
    <name type="common">Eubacterium lentum</name>
    <dbReference type="NCBI Taxonomy" id="84112"/>
    <lineage>
        <taxon>Bacteria</taxon>
        <taxon>Bacillati</taxon>
        <taxon>Actinomycetota</taxon>
        <taxon>Coriobacteriia</taxon>
        <taxon>Eggerthellales</taxon>
        <taxon>Eggerthellaceae</taxon>
        <taxon>Eggerthella</taxon>
    </lineage>
</organism>
<comment type="caution">
    <text evidence="4">The sequence shown here is derived from an EMBL/GenBank/DDBJ whole genome shotgun (WGS) entry which is preliminary data.</text>
</comment>
<dbReference type="CDD" id="cd06558">
    <property type="entry name" value="crotonase-like"/>
    <property type="match status" value="1"/>
</dbReference>
<proteinExistence type="predicted"/>